<dbReference type="GO" id="GO:0015031">
    <property type="term" value="P:protein transport"/>
    <property type="evidence" value="ECO:0007669"/>
    <property type="project" value="UniProtKB-KW"/>
</dbReference>
<dbReference type="Pfam" id="PF08314">
    <property type="entry name" value="Sec39"/>
    <property type="match status" value="1"/>
</dbReference>
<protein>
    <recommendedName>
        <fullName evidence="6">Sec39 domain-containing protein</fullName>
    </recommendedName>
</protein>
<evidence type="ECO:0000256" key="3">
    <source>
        <dbReference type="ARBA" id="ARBA00022824"/>
    </source>
</evidence>
<reference evidence="7" key="1">
    <citation type="submission" date="2021-10" db="EMBL/GenBank/DDBJ databases">
        <title>De novo Genome Assembly of Clathrus columnatus (Basidiomycota, Fungi) Using Illumina and Nanopore Sequence Data.</title>
        <authorList>
            <person name="Ogiso-Tanaka E."/>
            <person name="Itagaki H."/>
            <person name="Hosoya T."/>
            <person name="Hosaka K."/>
        </authorList>
    </citation>
    <scope>NUCLEOTIDE SEQUENCE</scope>
    <source>
        <strain evidence="7">MO-923</strain>
    </source>
</reference>
<dbReference type="Proteomes" id="UP001050691">
    <property type="component" value="Unassembled WGS sequence"/>
</dbReference>
<keyword evidence="3" id="KW-0256">Endoplasmic reticulum</keyword>
<evidence type="ECO:0000313" key="7">
    <source>
        <dbReference type="EMBL" id="GJJ08741.1"/>
    </source>
</evidence>
<dbReference type="AlphaFoldDB" id="A0AAV5A6V6"/>
<evidence type="ECO:0000256" key="1">
    <source>
        <dbReference type="ARBA" id="ARBA00004240"/>
    </source>
</evidence>
<evidence type="ECO:0000259" key="6">
    <source>
        <dbReference type="Pfam" id="PF08314"/>
    </source>
</evidence>
<proteinExistence type="predicted"/>
<comment type="caution">
    <text evidence="7">The sequence shown here is derived from an EMBL/GenBank/DDBJ whole genome shotgun (WGS) entry which is preliminary data.</text>
</comment>
<dbReference type="PANTHER" id="PTHR15922">
    <property type="entry name" value="NEUROBLASTOMA-AMPLIFIED SEQUENCE"/>
    <property type="match status" value="1"/>
</dbReference>
<accession>A0AAV5A6V6</accession>
<dbReference type="InterPro" id="IPR013244">
    <property type="entry name" value="Sec39_domain"/>
</dbReference>
<keyword evidence="4" id="KW-0653">Protein transport</keyword>
<gene>
    <name evidence="7" type="ORF">Clacol_002960</name>
</gene>
<evidence type="ECO:0000256" key="2">
    <source>
        <dbReference type="ARBA" id="ARBA00022448"/>
    </source>
</evidence>
<sequence length="988" mass="110580">MSTHELCKQWLELSDDNLTVDSVNNILRNISQEEWVTAAVANKLVDDVNVQRALLTVGIEKTVHAVERSRLALTVESSVEEESDIIRRQRLAVHFTTHPTDELLCRLRLLLLQRLDKLETYVEMFIKVQQNNNSDNEDDQIDGWDDLDAWEGEAGTENNNTSSTFTLATFLRQPLLTSALLLGFHSHFTQLSTLLKRHAKILSSHRLAILDCIPDHVHPSQFQNLLPTIDFAKETESDLPDEPWRPSLDWTETDECISALINPPFTEKVPVSNKRSTLQITDWYRKRIRQVDDSGLADIALALVQHGASLGIPELDELGEDLSLLCRLVYNAPKSVDSIDDDEWTLSRWKALNPPQVLRAYLAYSTPETIPNDIKHLVMPYLYVLEARAERLGQPDPTIVNRLLYEYILQSPLEFVAVIFSASKPILPLSERIIKSDEDLVRLALACLYGNGSLDEWTTMSRIFECLPEWSNINEEDEDEADTTLTSLGDFVAPNVSGKALTPQDLFIFFTPLTASALSHLLDVLDVHLESGEILSRWDVPAPLRWFLQSANDKKEQQSWATRMSRRAGAGGGEPETEAEWLELLEDMLKLIGSGKGSLRGAFGLLSKEEISSIFFSGLLGSGNFRVARDIIRKAKIPYLSDPHLVEEKVLACSRELYDNASSGNLHQGDMKLAYECLSVARPSPAIQREREFIEATSRICSFNVTSRPGIPISPIEIRLEKDKLSLIARILSSTEDAYKHSGVILELVYKLGYQDDIAAGVRVRAMLAEAALQAEDFSSAVETINQMIDIVSQFPKDDKTAPLETSRELCWRSCFQLGRQTEYENSGNKLRLLGYALELCPPEHMLTILNVWQRTEGESLTERRKKLTASTQATTSRKHRMFPSESSTAASIRSRLHELSLGATAGIASPDATAAAALASRALKGVAANFPFSMRGRQGVDFPNEYGNEQHYSQHQHQHTLAGADVSAHAKQAFARGIGWLIGTDEE</sequence>
<evidence type="ECO:0000256" key="5">
    <source>
        <dbReference type="SAM" id="MobiDB-lite"/>
    </source>
</evidence>
<feature type="region of interest" description="Disordered" evidence="5">
    <location>
        <begin position="865"/>
        <end position="888"/>
    </location>
</feature>
<dbReference type="GO" id="GO:0070939">
    <property type="term" value="C:Dsl1/NZR complex"/>
    <property type="evidence" value="ECO:0007669"/>
    <property type="project" value="TreeGrafter"/>
</dbReference>
<dbReference type="PANTHER" id="PTHR15922:SF2">
    <property type="entry name" value="NBAS SUBUNIT OF NRZ TETHERING COMPLEX"/>
    <property type="match status" value="1"/>
</dbReference>
<organism evidence="7 8">
    <name type="scientific">Clathrus columnatus</name>
    <dbReference type="NCBI Taxonomy" id="1419009"/>
    <lineage>
        <taxon>Eukaryota</taxon>
        <taxon>Fungi</taxon>
        <taxon>Dikarya</taxon>
        <taxon>Basidiomycota</taxon>
        <taxon>Agaricomycotina</taxon>
        <taxon>Agaricomycetes</taxon>
        <taxon>Phallomycetidae</taxon>
        <taxon>Phallales</taxon>
        <taxon>Clathraceae</taxon>
        <taxon>Clathrus</taxon>
    </lineage>
</organism>
<dbReference type="EMBL" id="BPWL01000003">
    <property type="protein sequence ID" value="GJJ08741.1"/>
    <property type="molecule type" value="Genomic_DNA"/>
</dbReference>
<evidence type="ECO:0000313" key="8">
    <source>
        <dbReference type="Proteomes" id="UP001050691"/>
    </source>
</evidence>
<feature type="domain" description="Sec39" evidence="6">
    <location>
        <begin position="179"/>
        <end position="863"/>
    </location>
</feature>
<keyword evidence="2" id="KW-0813">Transport</keyword>
<name>A0AAV5A6V6_9AGAM</name>
<keyword evidence="8" id="KW-1185">Reference proteome</keyword>
<evidence type="ECO:0000256" key="4">
    <source>
        <dbReference type="ARBA" id="ARBA00022927"/>
    </source>
</evidence>
<dbReference type="GO" id="GO:0000149">
    <property type="term" value="F:SNARE binding"/>
    <property type="evidence" value="ECO:0007669"/>
    <property type="project" value="TreeGrafter"/>
</dbReference>
<comment type="subcellular location">
    <subcellularLocation>
        <location evidence="1">Endoplasmic reticulum</location>
    </subcellularLocation>
</comment>
<dbReference type="GO" id="GO:0006890">
    <property type="term" value="P:retrograde vesicle-mediated transport, Golgi to endoplasmic reticulum"/>
    <property type="evidence" value="ECO:0007669"/>
    <property type="project" value="InterPro"/>
</dbReference>